<dbReference type="InterPro" id="IPR040758">
    <property type="entry name" value="PrmC_N"/>
</dbReference>
<dbReference type="PANTHER" id="PTHR18895:SF74">
    <property type="entry name" value="MTRF1L RELEASE FACTOR GLUTAMINE METHYLTRANSFERASE"/>
    <property type="match status" value="1"/>
</dbReference>
<dbReference type="Pfam" id="PF17827">
    <property type="entry name" value="PrmC_N"/>
    <property type="match status" value="1"/>
</dbReference>
<dbReference type="NCBIfam" id="TIGR00536">
    <property type="entry name" value="hemK_fam"/>
    <property type="match status" value="1"/>
</dbReference>
<accession>A0A2N8LCM1</accession>
<dbReference type="EC" id="2.1.1.297" evidence="5"/>
<name>A0A2N8LCM1_9STRE</name>
<keyword evidence="3 5" id="KW-0949">S-adenosyl-L-methionine</keyword>
<dbReference type="GO" id="GO:0032259">
    <property type="term" value="P:methylation"/>
    <property type="evidence" value="ECO:0007669"/>
    <property type="project" value="UniProtKB-KW"/>
</dbReference>
<dbReference type="InterPro" id="IPR004556">
    <property type="entry name" value="HemK-like"/>
</dbReference>
<evidence type="ECO:0000256" key="1">
    <source>
        <dbReference type="ARBA" id="ARBA00022603"/>
    </source>
</evidence>
<protein>
    <recommendedName>
        <fullName evidence="5">Release factor glutamine methyltransferase</fullName>
        <shortName evidence="5">RF MTase</shortName>
        <ecNumber evidence="5">2.1.1.297</ecNumber>
    </recommendedName>
    <alternativeName>
        <fullName evidence="5">N5-glutamine methyltransferase PrmC</fullName>
    </alternativeName>
    <alternativeName>
        <fullName evidence="5">Protein-(glutamine-N5) MTase PrmC</fullName>
    </alternativeName>
    <alternativeName>
        <fullName evidence="5">Protein-glutamine N-methyltransferase PrmC</fullName>
    </alternativeName>
</protein>
<dbReference type="EMBL" id="LOCM01000015">
    <property type="protein sequence ID" value="PND47911.1"/>
    <property type="molecule type" value="Genomic_DNA"/>
</dbReference>
<evidence type="ECO:0000259" key="6">
    <source>
        <dbReference type="Pfam" id="PF05175"/>
    </source>
</evidence>
<dbReference type="PANTHER" id="PTHR18895">
    <property type="entry name" value="HEMK METHYLTRANSFERASE"/>
    <property type="match status" value="1"/>
</dbReference>
<evidence type="ECO:0000256" key="5">
    <source>
        <dbReference type="HAMAP-Rule" id="MF_02126"/>
    </source>
</evidence>
<keyword evidence="1 5" id="KW-0489">Methyltransferase</keyword>
<evidence type="ECO:0000313" key="9">
    <source>
        <dbReference type="Proteomes" id="UP000235963"/>
    </source>
</evidence>
<gene>
    <name evidence="5" type="primary">prmC</name>
    <name evidence="8" type="ORF">AT575_03210</name>
</gene>
<feature type="binding site" evidence="5">
    <location>
        <position position="181"/>
    </location>
    <ligand>
        <name>S-adenosyl-L-methionine</name>
        <dbReference type="ChEBI" id="CHEBI:59789"/>
    </ligand>
</feature>
<dbReference type="InterPro" id="IPR029063">
    <property type="entry name" value="SAM-dependent_MTases_sf"/>
</dbReference>
<reference evidence="8 9" key="1">
    <citation type="submission" date="2015-12" db="EMBL/GenBank/DDBJ databases">
        <title>Streptococcus penaeicida sp. nov.</title>
        <authorList>
            <person name="Gomez-Gil B."/>
            <person name="Morales-Covarrubias M."/>
        </authorList>
    </citation>
    <scope>NUCLEOTIDE SEQUENCE [LARGE SCALE GENOMIC DNA]</scope>
    <source>
        <strain evidence="8 9">CAIM 1838</strain>
    </source>
</reference>
<dbReference type="Proteomes" id="UP000235963">
    <property type="component" value="Unassembled WGS sequence"/>
</dbReference>
<sequence>MNYASQLAAYEEALVKVGEDAENISYVFRELKGWGLMDFIQHQNKEVTETDYALMQNIMDQLLAGRSPQYITGKAYFWDLILTVNEAVLIPRPETEELVELILAENQAEKLNVLDIGTGSGAIAIALKKARPSWTVTASDISPEALEVAKQNAKVNGAEIDFTQSDVFSSISGKSDIIVSNPPYIAYEDKEEVGRNVLISEPHLALFAEENGLAIYRAILEQASNYLKENGKIYFEIGYKQGPDLSQLVESTFPDRRLRILKDYYGKDRMVIIDHGTL</sequence>
<dbReference type="CDD" id="cd02440">
    <property type="entry name" value="AdoMet_MTases"/>
    <property type="match status" value="1"/>
</dbReference>
<dbReference type="InterPro" id="IPR002052">
    <property type="entry name" value="DNA_methylase_N6_adenine_CS"/>
</dbReference>
<keyword evidence="2 5" id="KW-0808">Transferase</keyword>
<evidence type="ECO:0000256" key="4">
    <source>
        <dbReference type="ARBA" id="ARBA00048391"/>
    </source>
</evidence>
<dbReference type="Gene3D" id="1.10.8.10">
    <property type="entry name" value="DNA helicase RuvA subunit, C-terminal domain"/>
    <property type="match status" value="1"/>
</dbReference>
<dbReference type="SUPFAM" id="SSF53335">
    <property type="entry name" value="S-adenosyl-L-methionine-dependent methyltransferases"/>
    <property type="match status" value="1"/>
</dbReference>
<organism evidence="8 9">
    <name type="scientific">Streptococcus penaeicida</name>
    <dbReference type="NCBI Taxonomy" id="1765960"/>
    <lineage>
        <taxon>Bacteria</taxon>
        <taxon>Bacillati</taxon>
        <taxon>Bacillota</taxon>
        <taxon>Bacilli</taxon>
        <taxon>Lactobacillales</taxon>
        <taxon>Streptococcaceae</taxon>
        <taxon>Streptococcus</taxon>
    </lineage>
</organism>
<proteinExistence type="inferred from homology"/>
<evidence type="ECO:0000256" key="2">
    <source>
        <dbReference type="ARBA" id="ARBA00022679"/>
    </source>
</evidence>
<dbReference type="NCBIfam" id="TIGR03534">
    <property type="entry name" value="RF_mod_PrmC"/>
    <property type="match status" value="1"/>
</dbReference>
<comment type="function">
    <text evidence="5">Methylates the class 1 translation termination release factors RF1/PrfA and RF2/PrfB on the glutamine residue of the universally conserved GGQ motif.</text>
</comment>
<dbReference type="AlphaFoldDB" id="A0A2N8LCM1"/>
<feature type="binding site" evidence="5">
    <location>
        <position position="140"/>
    </location>
    <ligand>
        <name>S-adenosyl-L-methionine</name>
        <dbReference type="ChEBI" id="CHEBI:59789"/>
    </ligand>
</feature>
<dbReference type="PRINTS" id="PR00507">
    <property type="entry name" value="N12N6MTFRASE"/>
</dbReference>
<dbReference type="HAMAP" id="MF_02126">
    <property type="entry name" value="RF_methyltr_PrmC"/>
    <property type="match status" value="1"/>
</dbReference>
<feature type="binding site" evidence="5">
    <location>
        <begin position="181"/>
        <end position="184"/>
    </location>
    <ligand>
        <name>substrate</name>
    </ligand>
</feature>
<dbReference type="PROSITE" id="PS00092">
    <property type="entry name" value="N6_MTASE"/>
    <property type="match status" value="1"/>
</dbReference>
<dbReference type="InterPro" id="IPR050320">
    <property type="entry name" value="N5-glutamine_MTase"/>
</dbReference>
<comment type="catalytic activity">
    <reaction evidence="4 5">
        <text>L-glutaminyl-[peptide chain release factor] + S-adenosyl-L-methionine = N(5)-methyl-L-glutaminyl-[peptide chain release factor] + S-adenosyl-L-homocysteine + H(+)</text>
        <dbReference type="Rhea" id="RHEA:42896"/>
        <dbReference type="Rhea" id="RHEA-COMP:10271"/>
        <dbReference type="Rhea" id="RHEA-COMP:10272"/>
        <dbReference type="ChEBI" id="CHEBI:15378"/>
        <dbReference type="ChEBI" id="CHEBI:30011"/>
        <dbReference type="ChEBI" id="CHEBI:57856"/>
        <dbReference type="ChEBI" id="CHEBI:59789"/>
        <dbReference type="ChEBI" id="CHEBI:61891"/>
        <dbReference type="EC" id="2.1.1.297"/>
    </reaction>
</comment>
<dbReference type="Pfam" id="PF05175">
    <property type="entry name" value="MTS"/>
    <property type="match status" value="1"/>
</dbReference>
<dbReference type="InterPro" id="IPR019874">
    <property type="entry name" value="RF_methyltr_PrmC"/>
</dbReference>
<comment type="similarity">
    <text evidence="5">Belongs to the protein N5-glutamine methyltransferase family. PrmC subfamily.</text>
</comment>
<evidence type="ECO:0000313" key="8">
    <source>
        <dbReference type="EMBL" id="PND47911.1"/>
    </source>
</evidence>
<comment type="caution">
    <text evidence="8">The sequence shown here is derived from an EMBL/GenBank/DDBJ whole genome shotgun (WGS) entry which is preliminary data.</text>
</comment>
<dbReference type="OrthoDB" id="9800643at2"/>
<dbReference type="GO" id="GO:0003676">
    <property type="term" value="F:nucleic acid binding"/>
    <property type="evidence" value="ECO:0007669"/>
    <property type="project" value="InterPro"/>
</dbReference>
<feature type="domain" description="Methyltransferase small" evidence="6">
    <location>
        <begin position="106"/>
        <end position="191"/>
    </location>
</feature>
<dbReference type="GO" id="GO:0102559">
    <property type="term" value="F:peptide chain release factor N(5)-glutamine methyltransferase activity"/>
    <property type="evidence" value="ECO:0007669"/>
    <property type="project" value="UniProtKB-EC"/>
</dbReference>
<feature type="domain" description="Release factor glutamine methyltransferase N-terminal" evidence="7">
    <location>
        <begin position="14"/>
        <end position="73"/>
    </location>
</feature>
<dbReference type="InterPro" id="IPR007848">
    <property type="entry name" value="Small_mtfrase_dom"/>
</dbReference>
<evidence type="ECO:0000256" key="3">
    <source>
        <dbReference type="ARBA" id="ARBA00022691"/>
    </source>
</evidence>
<feature type="binding site" evidence="5">
    <location>
        <begin position="117"/>
        <end position="121"/>
    </location>
    <ligand>
        <name>S-adenosyl-L-methionine</name>
        <dbReference type="ChEBI" id="CHEBI:59789"/>
    </ligand>
</feature>
<comment type="caution">
    <text evidence="5">Lacks conserved residue(s) required for the propagation of feature annotation.</text>
</comment>
<evidence type="ECO:0000259" key="7">
    <source>
        <dbReference type="Pfam" id="PF17827"/>
    </source>
</evidence>
<keyword evidence="9" id="KW-1185">Reference proteome</keyword>
<dbReference type="RefSeq" id="WP_102777136.1">
    <property type="nucleotide sequence ID" value="NZ_CBCSGP010000012.1"/>
</dbReference>
<dbReference type="Gene3D" id="3.40.50.150">
    <property type="entry name" value="Vaccinia Virus protein VP39"/>
    <property type="match status" value="1"/>
</dbReference>